<protein>
    <submittedName>
        <fullName evidence="2">Uncharacterized protein</fullName>
    </submittedName>
</protein>
<feature type="compositionally biased region" description="Basic residues" evidence="1">
    <location>
        <begin position="7"/>
        <end position="21"/>
    </location>
</feature>
<accession>A0AAV8ZI22</accession>
<evidence type="ECO:0000256" key="1">
    <source>
        <dbReference type="SAM" id="MobiDB-lite"/>
    </source>
</evidence>
<feature type="region of interest" description="Disordered" evidence="1">
    <location>
        <begin position="1"/>
        <end position="51"/>
    </location>
</feature>
<keyword evidence="3" id="KW-1185">Reference proteome</keyword>
<proteinExistence type="predicted"/>
<reference evidence="2" key="1">
    <citation type="journal article" date="2023" name="Insect Mol. Biol.">
        <title>Genome sequencing provides insights into the evolution of gene families encoding plant cell wall-degrading enzymes in longhorned beetles.</title>
        <authorList>
            <person name="Shin N.R."/>
            <person name="Okamura Y."/>
            <person name="Kirsch R."/>
            <person name="Pauchet Y."/>
        </authorList>
    </citation>
    <scope>NUCLEOTIDE SEQUENCE</scope>
    <source>
        <strain evidence="2">AMC_N1</strain>
    </source>
</reference>
<dbReference type="AlphaFoldDB" id="A0AAV8ZI22"/>
<sequence length="83" mass="9033">MGATKVHGLKKGLCRSTRTGRKSRDARSTSPENWEDAPGRASRRVASDAGGAGERKFLRRLRTADENASIIAGFCVVFVRITN</sequence>
<comment type="caution">
    <text evidence="2">The sequence shown here is derived from an EMBL/GenBank/DDBJ whole genome shotgun (WGS) entry which is preliminary data.</text>
</comment>
<dbReference type="EMBL" id="JAPWTK010000001">
    <property type="protein sequence ID" value="KAJ8963393.1"/>
    <property type="molecule type" value="Genomic_DNA"/>
</dbReference>
<gene>
    <name evidence="2" type="ORF">NQ318_018871</name>
</gene>
<dbReference type="Proteomes" id="UP001162162">
    <property type="component" value="Unassembled WGS sequence"/>
</dbReference>
<organism evidence="2 3">
    <name type="scientific">Aromia moschata</name>
    <dbReference type="NCBI Taxonomy" id="1265417"/>
    <lineage>
        <taxon>Eukaryota</taxon>
        <taxon>Metazoa</taxon>
        <taxon>Ecdysozoa</taxon>
        <taxon>Arthropoda</taxon>
        <taxon>Hexapoda</taxon>
        <taxon>Insecta</taxon>
        <taxon>Pterygota</taxon>
        <taxon>Neoptera</taxon>
        <taxon>Endopterygota</taxon>
        <taxon>Coleoptera</taxon>
        <taxon>Polyphaga</taxon>
        <taxon>Cucujiformia</taxon>
        <taxon>Chrysomeloidea</taxon>
        <taxon>Cerambycidae</taxon>
        <taxon>Cerambycinae</taxon>
        <taxon>Callichromatini</taxon>
        <taxon>Aromia</taxon>
    </lineage>
</organism>
<evidence type="ECO:0000313" key="3">
    <source>
        <dbReference type="Proteomes" id="UP001162162"/>
    </source>
</evidence>
<name>A0AAV8ZI22_9CUCU</name>
<evidence type="ECO:0000313" key="2">
    <source>
        <dbReference type="EMBL" id="KAJ8963393.1"/>
    </source>
</evidence>